<dbReference type="PROSITE" id="PS51186">
    <property type="entry name" value="GNAT"/>
    <property type="match status" value="1"/>
</dbReference>
<keyword evidence="1 5" id="KW-0808">Transferase</keyword>
<accession>A0A1G6AWL8</accession>
<dbReference type="GO" id="GO:0005737">
    <property type="term" value="C:cytoplasm"/>
    <property type="evidence" value="ECO:0007669"/>
    <property type="project" value="TreeGrafter"/>
</dbReference>
<dbReference type="InterPro" id="IPR000182">
    <property type="entry name" value="GNAT_dom"/>
</dbReference>
<evidence type="ECO:0000313" key="6">
    <source>
        <dbReference type="Proteomes" id="UP000182508"/>
    </source>
</evidence>
<dbReference type="EMBL" id="FMXP01000007">
    <property type="protein sequence ID" value="SDB12699.1"/>
    <property type="molecule type" value="Genomic_DNA"/>
</dbReference>
<dbReference type="InterPro" id="IPR051531">
    <property type="entry name" value="N-acetyltransferase"/>
</dbReference>
<dbReference type="SUPFAM" id="SSF55729">
    <property type="entry name" value="Acyl-CoA N-acyltransferases (Nat)"/>
    <property type="match status" value="1"/>
</dbReference>
<sequence>MKILEPFDGTHLPKVETDRLILRQRTMNDVEDMFAYASLPQVCYPAGFPPIKTVEEEKDYFENKYLANLKEKKIPSGYGITIKGSDRIIGSCDFNNRHEDDVYEIGYLLHPDFWGQGYVPEAVAALIEVAFTILNLHKVEICCYDYNKQSQRVAEKLGFTLEAKVRDRKDVQDKRCAELRYGLLRSEWEENYGISNYHY</sequence>
<keyword evidence="2" id="KW-0012">Acyltransferase</keyword>
<dbReference type="PANTHER" id="PTHR43792:SF8">
    <property type="entry name" value="[RIBOSOMAL PROTEIN US5]-ALANINE N-ACETYLTRANSFERASE"/>
    <property type="match status" value="1"/>
</dbReference>
<dbReference type="PANTHER" id="PTHR43792">
    <property type="entry name" value="GNAT FAMILY, PUTATIVE (AFU_ORTHOLOGUE AFUA_3G00765)-RELATED-RELATED"/>
    <property type="match status" value="1"/>
</dbReference>
<dbReference type="Proteomes" id="UP000182508">
    <property type="component" value="Unassembled WGS sequence"/>
</dbReference>
<comment type="similarity">
    <text evidence="3">Belongs to the acetyltransferase family. RimJ subfamily.</text>
</comment>
<evidence type="ECO:0000259" key="4">
    <source>
        <dbReference type="PROSITE" id="PS51186"/>
    </source>
</evidence>
<dbReference type="Gene3D" id="3.40.630.30">
    <property type="match status" value="1"/>
</dbReference>
<reference evidence="5 6" key="1">
    <citation type="submission" date="2016-10" db="EMBL/GenBank/DDBJ databases">
        <authorList>
            <person name="de Groot N.N."/>
        </authorList>
    </citation>
    <scope>NUCLEOTIDE SEQUENCE [LARGE SCALE GENOMIC DNA]</scope>
    <source>
        <strain evidence="5 6">A-4</strain>
    </source>
</reference>
<keyword evidence="6" id="KW-1185">Reference proteome</keyword>
<dbReference type="GO" id="GO:0008999">
    <property type="term" value="F:protein-N-terminal-alanine acetyltransferase activity"/>
    <property type="evidence" value="ECO:0007669"/>
    <property type="project" value="TreeGrafter"/>
</dbReference>
<dbReference type="InterPro" id="IPR016181">
    <property type="entry name" value="Acyl_CoA_acyltransferase"/>
</dbReference>
<evidence type="ECO:0000313" key="5">
    <source>
        <dbReference type="EMBL" id="SDB12699.1"/>
    </source>
</evidence>
<dbReference type="Pfam" id="PF13302">
    <property type="entry name" value="Acetyltransf_3"/>
    <property type="match status" value="1"/>
</dbReference>
<evidence type="ECO:0000256" key="1">
    <source>
        <dbReference type="ARBA" id="ARBA00022679"/>
    </source>
</evidence>
<evidence type="ECO:0000256" key="2">
    <source>
        <dbReference type="ARBA" id="ARBA00023315"/>
    </source>
</evidence>
<organism evidence="5 6">
    <name type="scientific">Streptococcus henryi</name>
    <dbReference type="NCBI Taxonomy" id="439219"/>
    <lineage>
        <taxon>Bacteria</taxon>
        <taxon>Bacillati</taxon>
        <taxon>Bacillota</taxon>
        <taxon>Bacilli</taxon>
        <taxon>Lactobacillales</taxon>
        <taxon>Streptococcaceae</taxon>
        <taxon>Streptococcus</taxon>
    </lineage>
</organism>
<gene>
    <name evidence="5" type="ORF">SAMN02910293_00653</name>
</gene>
<name>A0A1G6AWL8_9STRE</name>
<dbReference type="STRING" id="439219.SAMN02910293_00653"/>
<evidence type="ECO:0000256" key="3">
    <source>
        <dbReference type="ARBA" id="ARBA00038502"/>
    </source>
</evidence>
<dbReference type="AlphaFoldDB" id="A0A1G6AWL8"/>
<dbReference type="RefSeq" id="WP_074485496.1">
    <property type="nucleotide sequence ID" value="NZ_FMXP01000007.1"/>
</dbReference>
<protein>
    <submittedName>
        <fullName evidence="5">Protein N-acetyltransferase, RimJ/RimL family</fullName>
    </submittedName>
</protein>
<feature type="domain" description="N-acetyltransferase" evidence="4">
    <location>
        <begin position="20"/>
        <end position="186"/>
    </location>
</feature>
<proteinExistence type="inferred from homology"/>